<feature type="domain" description="RGS" evidence="1">
    <location>
        <begin position="23"/>
        <end position="154"/>
    </location>
</feature>
<sequence length="420" mass="48874">MLIAESMFDPCLPLKTESKLCPKIVQIMNDSNRLSYFVQFMENEGLLSKNMIKFWIQVECFKNSLKNCEDFEKNRLIFIEDAVRIFKKYLDSKSNSRLHLNFDESEILFLETRLSQQNNVTSDIFDKYQNLVLSHIESEYYNKFLRSSYFCKYQVDMLTDGSISLVDILYNDSTLFYFMEFMEQEGMKHYVDFLLMAENYRNFGTSNDAIVLFNRFFSSESSSFLEMSDKIKCQIERELQRVSNSCFDIPMSILIQYFDKTYFKQFLQSQTYINFLTECINSIQSSTMASKSIKCHKRQSSDSSSSVMSDCCVAGNSSSSKEKKATLSSTKPDQLWQRDLAGKLQIARVNQYGKLLSDFEPEPDKSNSLGAISLSKAVKRLTLSASDEKEKEDMAWQVAEMIINDIRHVTDRQRLLENKS</sequence>
<dbReference type="GO" id="GO:0008104">
    <property type="term" value="P:intracellular protein localization"/>
    <property type="evidence" value="ECO:0007669"/>
    <property type="project" value="TreeGrafter"/>
</dbReference>
<gene>
    <name evidence="2" type="ORF">B4U79_00458</name>
    <name evidence="3" type="ORF">B4U79_04671</name>
    <name evidence="4" type="ORF">B4U79_10995</name>
</gene>
<dbReference type="SMART" id="SM00315">
    <property type="entry name" value="RGS"/>
    <property type="match status" value="2"/>
</dbReference>
<evidence type="ECO:0000259" key="1">
    <source>
        <dbReference type="PROSITE" id="PS50132"/>
    </source>
</evidence>
<comment type="caution">
    <text evidence="2">The sequence shown here is derived from an EMBL/GenBank/DDBJ whole genome shotgun (WGS) entry which is preliminary data.</text>
</comment>
<dbReference type="PANTHER" id="PTHR13155">
    <property type="entry name" value="A-KINASE ANCHOR PROTEINS"/>
    <property type="match status" value="1"/>
</dbReference>
<evidence type="ECO:0000313" key="3">
    <source>
        <dbReference type="EMBL" id="RWS02391.1"/>
    </source>
</evidence>
<dbReference type="InterPro" id="IPR044926">
    <property type="entry name" value="RGS_subdomain_2"/>
</dbReference>
<feature type="domain" description="RGS" evidence="1">
    <location>
        <begin position="164"/>
        <end position="276"/>
    </location>
</feature>
<keyword evidence="5" id="KW-1185">Reference proteome</keyword>
<dbReference type="Pfam" id="PF00615">
    <property type="entry name" value="RGS"/>
    <property type="match status" value="2"/>
</dbReference>
<dbReference type="GO" id="GO:0016301">
    <property type="term" value="F:kinase activity"/>
    <property type="evidence" value="ECO:0007669"/>
    <property type="project" value="UniProtKB-KW"/>
</dbReference>
<dbReference type="STRING" id="1965070.A0A3S3RI05"/>
<dbReference type="AlphaFoldDB" id="A0A3S3RI05"/>
<dbReference type="PROSITE" id="PS50132">
    <property type="entry name" value="RGS"/>
    <property type="match status" value="2"/>
</dbReference>
<dbReference type="InterPro" id="IPR036305">
    <property type="entry name" value="RGS_sf"/>
</dbReference>
<dbReference type="GO" id="GO:0005886">
    <property type="term" value="C:plasma membrane"/>
    <property type="evidence" value="ECO:0007669"/>
    <property type="project" value="TreeGrafter"/>
</dbReference>
<dbReference type="GO" id="GO:0005739">
    <property type="term" value="C:mitochondrion"/>
    <property type="evidence" value="ECO:0007669"/>
    <property type="project" value="TreeGrafter"/>
</dbReference>
<dbReference type="OrthoDB" id="5584247at2759"/>
<dbReference type="PANTHER" id="PTHR13155:SF1">
    <property type="entry name" value="A-KINASE ANCHOR PROTEIN 10, MITOCHONDRIAL"/>
    <property type="match status" value="1"/>
</dbReference>
<dbReference type="EMBL" id="NCKU01007784">
    <property type="protein sequence ID" value="RWS02391.1"/>
    <property type="molecule type" value="Genomic_DNA"/>
</dbReference>
<evidence type="ECO:0000313" key="4">
    <source>
        <dbReference type="EMBL" id="RWS04445.1"/>
    </source>
</evidence>
<dbReference type="EMBL" id="NCKU01009615">
    <property type="protein sequence ID" value="RWS01217.1"/>
    <property type="molecule type" value="Genomic_DNA"/>
</dbReference>
<reference evidence="2" key="2">
    <citation type="submission" date="2018-11" db="EMBL/GenBank/DDBJ databases">
        <title>Trombidioid mite genomics.</title>
        <authorList>
            <person name="Dong X."/>
        </authorList>
    </citation>
    <scope>NUCLEOTIDE SEQUENCE</scope>
    <source>
        <strain evidence="2">UoL-WK</strain>
    </source>
</reference>
<accession>A0A3S3RI05</accession>
<dbReference type="InterPro" id="IPR052246">
    <property type="entry name" value="Cell_Polariz_PKAAnc"/>
</dbReference>
<name>A0A3S3RI05_9ACAR</name>
<evidence type="ECO:0000313" key="5">
    <source>
        <dbReference type="Proteomes" id="UP000285301"/>
    </source>
</evidence>
<dbReference type="SUPFAM" id="SSF48097">
    <property type="entry name" value="Regulator of G-protein signaling, RGS"/>
    <property type="match status" value="2"/>
</dbReference>
<protein>
    <submittedName>
        <fullName evidence="2">A-kinase anchor protein 10-like protein</fullName>
    </submittedName>
</protein>
<proteinExistence type="predicted"/>
<reference evidence="2 5" key="1">
    <citation type="journal article" date="2018" name="Gigascience">
        <title>Genomes of trombidid mites reveal novel predicted allergens and laterally-transferred genes associated with secondary metabolism.</title>
        <authorList>
            <person name="Dong X."/>
            <person name="Chaisiri K."/>
            <person name="Xia D."/>
            <person name="Armstrong S.D."/>
            <person name="Fang Y."/>
            <person name="Donnelly M.J."/>
            <person name="Kadowaki T."/>
            <person name="McGarry J.W."/>
            <person name="Darby A.C."/>
            <person name="Makepeace B.L."/>
        </authorList>
    </citation>
    <scope>NUCLEOTIDE SEQUENCE [LARGE SCALE GENOMIC DNA]</scope>
    <source>
        <strain evidence="2">UoL-WK</strain>
    </source>
</reference>
<keyword evidence="2" id="KW-0418">Kinase</keyword>
<dbReference type="Proteomes" id="UP000285301">
    <property type="component" value="Unassembled WGS sequence"/>
</dbReference>
<dbReference type="Gene3D" id="1.10.167.10">
    <property type="entry name" value="Regulator of G-protein Signalling 4, domain 2"/>
    <property type="match status" value="2"/>
</dbReference>
<dbReference type="InterPro" id="IPR016137">
    <property type="entry name" value="RGS"/>
</dbReference>
<keyword evidence="2" id="KW-0808">Transferase</keyword>
<evidence type="ECO:0000313" key="2">
    <source>
        <dbReference type="EMBL" id="RWS01217.1"/>
    </source>
</evidence>
<organism evidence="2 5">
    <name type="scientific">Dinothrombium tinctorium</name>
    <dbReference type="NCBI Taxonomy" id="1965070"/>
    <lineage>
        <taxon>Eukaryota</taxon>
        <taxon>Metazoa</taxon>
        <taxon>Ecdysozoa</taxon>
        <taxon>Arthropoda</taxon>
        <taxon>Chelicerata</taxon>
        <taxon>Arachnida</taxon>
        <taxon>Acari</taxon>
        <taxon>Acariformes</taxon>
        <taxon>Trombidiformes</taxon>
        <taxon>Prostigmata</taxon>
        <taxon>Anystina</taxon>
        <taxon>Parasitengona</taxon>
        <taxon>Trombidioidea</taxon>
        <taxon>Trombidiidae</taxon>
        <taxon>Dinothrombium</taxon>
    </lineage>
</organism>
<dbReference type="EMBL" id="NCKU01005540">
    <property type="protein sequence ID" value="RWS04445.1"/>
    <property type="molecule type" value="Genomic_DNA"/>
</dbReference>